<evidence type="ECO:0000256" key="4">
    <source>
        <dbReference type="ARBA" id="ARBA00022475"/>
    </source>
</evidence>
<dbReference type="PROSITE" id="PS50262">
    <property type="entry name" value="G_PROTEIN_RECEP_F1_2"/>
    <property type="match status" value="1"/>
</dbReference>
<keyword evidence="4 13" id="KW-1003">Cell membrane</keyword>
<dbReference type="KEGG" id="hgl:101712719"/>
<keyword evidence="12 13" id="KW-0807">Transducer</keyword>
<feature type="transmembrane region" description="Helical" evidence="13">
    <location>
        <begin position="181"/>
        <end position="209"/>
    </location>
</feature>
<dbReference type="GO" id="GO:0016503">
    <property type="term" value="F:pheromone receptor activity"/>
    <property type="evidence" value="ECO:0007669"/>
    <property type="project" value="InterPro"/>
</dbReference>
<keyword evidence="7 13" id="KW-1133">Transmembrane helix</keyword>
<evidence type="ECO:0000256" key="1">
    <source>
        <dbReference type="ARBA" id="ARBA00003878"/>
    </source>
</evidence>
<dbReference type="AlphaFoldDB" id="A0AAX6QNB1"/>
<keyword evidence="9 13" id="KW-0472">Membrane</keyword>
<evidence type="ECO:0000313" key="15">
    <source>
        <dbReference type="Proteomes" id="UP000694906"/>
    </source>
</evidence>
<gene>
    <name evidence="16" type="primary">LOC101712719</name>
</gene>
<organism evidence="15 16">
    <name type="scientific">Heterocephalus glaber</name>
    <name type="common">Naked mole rat</name>
    <dbReference type="NCBI Taxonomy" id="10181"/>
    <lineage>
        <taxon>Eukaryota</taxon>
        <taxon>Metazoa</taxon>
        <taxon>Chordata</taxon>
        <taxon>Craniata</taxon>
        <taxon>Vertebrata</taxon>
        <taxon>Euteleostomi</taxon>
        <taxon>Mammalia</taxon>
        <taxon>Eutheria</taxon>
        <taxon>Euarchontoglires</taxon>
        <taxon>Glires</taxon>
        <taxon>Rodentia</taxon>
        <taxon>Hystricomorpha</taxon>
        <taxon>Bathyergidae</taxon>
        <taxon>Heterocephalus</taxon>
    </lineage>
</organism>
<feature type="transmembrane region" description="Helical" evidence="13">
    <location>
        <begin position="6"/>
        <end position="35"/>
    </location>
</feature>
<protein>
    <recommendedName>
        <fullName evidence="13">Vomeronasal type-1 receptor</fullName>
    </recommendedName>
</protein>
<dbReference type="Pfam" id="PF03402">
    <property type="entry name" value="V1R"/>
    <property type="match status" value="1"/>
</dbReference>
<feature type="transmembrane region" description="Helical" evidence="13">
    <location>
        <begin position="265"/>
        <end position="287"/>
    </location>
</feature>
<keyword evidence="6 13" id="KW-0812">Transmembrane</keyword>
<dbReference type="InterPro" id="IPR004072">
    <property type="entry name" value="Vmron_rcpt_1"/>
</dbReference>
<feature type="transmembrane region" description="Helical" evidence="13">
    <location>
        <begin position="47"/>
        <end position="64"/>
    </location>
</feature>
<comment type="subcellular location">
    <subcellularLocation>
        <location evidence="2 13">Cell membrane</location>
        <topology evidence="2 13">Multi-pass membrane protein</topology>
    </subcellularLocation>
</comment>
<evidence type="ECO:0000259" key="14">
    <source>
        <dbReference type="PROSITE" id="PS50262"/>
    </source>
</evidence>
<evidence type="ECO:0000256" key="8">
    <source>
        <dbReference type="ARBA" id="ARBA00023040"/>
    </source>
</evidence>
<keyword evidence="8 13" id="KW-0297">G-protein coupled receptor</keyword>
<evidence type="ECO:0000256" key="10">
    <source>
        <dbReference type="ARBA" id="ARBA00023170"/>
    </source>
</evidence>
<keyword evidence="11" id="KW-0325">Glycoprotein</keyword>
<dbReference type="GO" id="GO:0019236">
    <property type="term" value="P:response to pheromone"/>
    <property type="evidence" value="ECO:0007669"/>
    <property type="project" value="UniProtKB-KW"/>
</dbReference>
<evidence type="ECO:0000256" key="9">
    <source>
        <dbReference type="ARBA" id="ARBA00023136"/>
    </source>
</evidence>
<evidence type="ECO:0000313" key="16">
    <source>
        <dbReference type="RefSeq" id="XP_012921661.1"/>
    </source>
</evidence>
<evidence type="ECO:0000256" key="2">
    <source>
        <dbReference type="ARBA" id="ARBA00004651"/>
    </source>
</evidence>
<evidence type="ECO:0000256" key="6">
    <source>
        <dbReference type="ARBA" id="ARBA00022692"/>
    </source>
</evidence>
<keyword evidence="5 13" id="KW-0589">Pheromone response</keyword>
<reference evidence="16" key="1">
    <citation type="submission" date="2025-08" db="UniProtKB">
        <authorList>
            <consortium name="RefSeq"/>
        </authorList>
    </citation>
    <scope>IDENTIFICATION</scope>
</reference>
<keyword evidence="15" id="KW-1185">Reference proteome</keyword>
<evidence type="ECO:0000256" key="3">
    <source>
        <dbReference type="ARBA" id="ARBA00010663"/>
    </source>
</evidence>
<dbReference type="InterPro" id="IPR017452">
    <property type="entry name" value="GPCR_Rhodpsn_7TM"/>
</dbReference>
<dbReference type="SUPFAM" id="SSF81321">
    <property type="entry name" value="Family A G protein-coupled receptor-like"/>
    <property type="match status" value="1"/>
</dbReference>
<sequence>MFLFDTIFGFVLVSQVCVGVLGNSLLFVLYMCIFLFQPHLKKPIDSIFMHLTIVNILTITFSLLPDAMSYFGVKHFLNDVGCQAVLYIFRVSRGVSICTTSLLSTFQAITISPSNSKWVLLKSKLSMLIFPSFLFFWIINMLIYIHVIKFVRAKRNSTLVGRGYSHVYCEGHQLGNGNFGVFFSVILIRDLLFLVLMIWTSLYMTILLYRHQRRARHVHSPDLSFQTSREHKVIYLVLLLVSCFVFFFCSNNVLTIYTFYAPKKIVTIDVINGMLSSCFSTVCPFLLMRNNKIISQLTSCFSVMDITCFQRVLSG</sequence>
<evidence type="ECO:0000256" key="12">
    <source>
        <dbReference type="ARBA" id="ARBA00023224"/>
    </source>
</evidence>
<proteinExistence type="inferred from homology"/>
<feature type="domain" description="G-protein coupled receptors family 1 profile" evidence="14">
    <location>
        <begin position="22"/>
        <end position="287"/>
    </location>
</feature>
<evidence type="ECO:0000256" key="11">
    <source>
        <dbReference type="ARBA" id="ARBA00023180"/>
    </source>
</evidence>
<comment type="similarity">
    <text evidence="3 13">Belongs to the G-protein coupled receptor 1 family.</text>
</comment>
<name>A0AAX6QNB1_HETGA</name>
<evidence type="ECO:0000256" key="13">
    <source>
        <dbReference type="RuleBase" id="RU364061"/>
    </source>
</evidence>
<evidence type="ECO:0000256" key="7">
    <source>
        <dbReference type="ARBA" id="ARBA00022989"/>
    </source>
</evidence>
<dbReference type="FunFam" id="1.20.1070.10:FF:000033">
    <property type="entry name" value="Vomeronasal type-1 receptor"/>
    <property type="match status" value="1"/>
</dbReference>
<dbReference type="Proteomes" id="UP000694906">
    <property type="component" value="Unplaced"/>
</dbReference>
<dbReference type="GeneID" id="101712719"/>
<accession>A0AAX6QNB1</accession>
<dbReference type="RefSeq" id="XP_012921661.1">
    <property type="nucleotide sequence ID" value="XM_013066207.1"/>
</dbReference>
<keyword evidence="10 13" id="KW-0675">Receptor</keyword>
<dbReference type="GO" id="GO:0005886">
    <property type="term" value="C:plasma membrane"/>
    <property type="evidence" value="ECO:0007669"/>
    <property type="project" value="UniProtKB-SubCell"/>
</dbReference>
<comment type="function">
    <text evidence="1">Putative pheromone receptor.</text>
</comment>
<dbReference type="Gene3D" id="1.20.1070.10">
    <property type="entry name" value="Rhodopsin 7-helix transmembrane proteins"/>
    <property type="match status" value="1"/>
</dbReference>
<feature type="transmembrane region" description="Helical" evidence="13">
    <location>
        <begin position="233"/>
        <end position="259"/>
    </location>
</feature>
<dbReference type="GO" id="GO:0007606">
    <property type="term" value="P:sensory perception of chemical stimulus"/>
    <property type="evidence" value="ECO:0007669"/>
    <property type="project" value="UniProtKB-ARBA"/>
</dbReference>
<dbReference type="PANTHER" id="PTHR24062">
    <property type="entry name" value="VOMERONASAL TYPE-1 RECEPTOR"/>
    <property type="match status" value="1"/>
</dbReference>
<feature type="transmembrane region" description="Helical" evidence="13">
    <location>
        <begin position="127"/>
        <end position="147"/>
    </location>
</feature>
<evidence type="ECO:0000256" key="5">
    <source>
        <dbReference type="ARBA" id="ARBA00022507"/>
    </source>
</evidence>